<gene>
    <name evidence="2" type="ORF">EV215_1800</name>
</gene>
<evidence type="ECO:0000313" key="2">
    <source>
        <dbReference type="EMBL" id="TDT68079.1"/>
    </source>
</evidence>
<dbReference type="Proteomes" id="UP000294678">
    <property type="component" value="Unassembled WGS sequence"/>
</dbReference>
<proteinExistence type="inferred from homology"/>
<dbReference type="InterPro" id="IPR051910">
    <property type="entry name" value="ComF/GntX_DNA_util-trans"/>
</dbReference>
<dbReference type="PANTHER" id="PTHR47505:SF1">
    <property type="entry name" value="DNA UTILIZATION PROTEIN YHGH"/>
    <property type="match status" value="1"/>
</dbReference>
<dbReference type="AlphaFoldDB" id="A0AA46DXX4"/>
<dbReference type="EMBL" id="SOBG01000008">
    <property type="protein sequence ID" value="TDT68079.1"/>
    <property type="molecule type" value="Genomic_DNA"/>
</dbReference>
<keyword evidence="3" id="KW-1185">Reference proteome</keyword>
<evidence type="ECO:0000256" key="1">
    <source>
        <dbReference type="ARBA" id="ARBA00008007"/>
    </source>
</evidence>
<evidence type="ECO:0000313" key="3">
    <source>
        <dbReference type="Proteomes" id="UP000294678"/>
    </source>
</evidence>
<dbReference type="InterPro" id="IPR029057">
    <property type="entry name" value="PRTase-like"/>
</dbReference>
<dbReference type="SUPFAM" id="SSF53271">
    <property type="entry name" value="PRTase-like"/>
    <property type="match status" value="1"/>
</dbReference>
<dbReference type="PANTHER" id="PTHR47505">
    <property type="entry name" value="DNA UTILIZATION PROTEIN YHGH"/>
    <property type="match status" value="1"/>
</dbReference>
<comment type="caution">
    <text evidence="2">The sequence shown here is derived from an EMBL/GenBank/DDBJ whole genome shotgun (WGS) entry which is preliminary data.</text>
</comment>
<name>A0AA46DXX4_9FUSO</name>
<protein>
    <submittedName>
        <fullName evidence="2">Competence protein ComFC</fullName>
    </submittedName>
</protein>
<dbReference type="InterPro" id="IPR000836">
    <property type="entry name" value="PRTase_dom"/>
</dbReference>
<sequence length="228" mass="27392">MQKLLMIINNLHQNFYNKIFRGFFYDRCILCQKSTDNNMYICYNCFKQLKSIAKLRSIKNIYYIWDYETIFSKLLKNYKLNRIKNLENIIVKLIKHDFFEILNKKNIEIIIPVPINNNRIRERGFNQTEEILKKLNIKYLKAKRIKATKKMSRILNKKEREKNIKNAFKIEGDLENKIILIFDDVITTGTTVNELIKTINKKYMIKEVYIFTLSLTKTAKKILNDGRD</sequence>
<accession>A0AA46DXX4</accession>
<comment type="similarity">
    <text evidence="1">Belongs to the ComF/GntX family.</text>
</comment>
<organism evidence="2 3">
    <name type="scientific">Hypnocyclicus thermotrophus</name>
    <dbReference type="NCBI Taxonomy" id="1627895"/>
    <lineage>
        <taxon>Bacteria</taxon>
        <taxon>Fusobacteriati</taxon>
        <taxon>Fusobacteriota</taxon>
        <taxon>Fusobacteriia</taxon>
        <taxon>Fusobacteriales</taxon>
        <taxon>Fusobacteriaceae</taxon>
        <taxon>Hypnocyclicus</taxon>
    </lineage>
</organism>
<dbReference type="Gene3D" id="3.40.50.2020">
    <property type="match status" value="1"/>
</dbReference>
<dbReference type="CDD" id="cd06223">
    <property type="entry name" value="PRTases_typeI"/>
    <property type="match status" value="1"/>
</dbReference>
<reference evidence="2 3" key="1">
    <citation type="submission" date="2019-03" db="EMBL/GenBank/DDBJ databases">
        <title>Genomic Encyclopedia of Type Strains, Phase IV (KMG-IV): sequencing the most valuable type-strain genomes for metagenomic binning, comparative biology and taxonomic classification.</title>
        <authorList>
            <person name="Goeker M."/>
        </authorList>
    </citation>
    <scope>NUCLEOTIDE SEQUENCE [LARGE SCALE GENOMIC DNA]</scope>
    <source>
        <strain evidence="2 3">DSM 100055</strain>
    </source>
</reference>